<dbReference type="AlphaFoldDB" id="A0A2N5CV95"/>
<gene>
    <name evidence="1" type="ORF">C1707_23110</name>
    <name evidence="2" type="ORF">CFHF_09045</name>
</gene>
<evidence type="ECO:0000313" key="3">
    <source>
        <dbReference type="Proteomes" id="UP000234483"/>
    </source>
</evidence>
<evidence type="ECO:0008006" key="5">
    <source>
        <dbReference type="Google" id="ProtNLM"/>
    </source>
</evidence>
<evidence type="ECO:0000313" key="1">
    <source>
        <dbReference type="EMBL" id="AYV48908.1"/>
    </source>
</evidence>
<reference evidence="1 4" key="2">
    <citation type="submission" date="2018-01" db="EMBL/GenBank/DDBJ databases">
        <title>Complete genome sequence of Caulobacter flavus RHGG3.</title>
        <authorList>
            <person name="Yang E."/>
        </authorList>
    </citation>
    <scope>NUCLEOTIDE SEQUENCE [LARGE SCALE GENOMIC DNA]</scope>
    <source>
        <strain evidence="1 4">RHGG3</strain>
    </source>
</reference>
<proteinExistence type="predicted"/>
<protein>
    <recommendedName>
        <fullName evidence="5">DUF3616 domain-containing protein</fullName>
    </recommendedName>
</protein>
<dbReference type="EMBL" id="PJRQ01000016">
    <property type="protein sequence ID" value="PLR17738.1"/>
    <property type="molecule type" value="Genomic_DNA"/>
</dbReference>
<name>A0A2N5CV95_9CAUL</name>
<sequence length="300" mass="31659">MRSRQRYALLVIVQQDGRPPASTIALLDQPEDTPPGPVLVGDLRLPASRDTSRRSWFVNGGRLLADQADRPGGVLTVKAAGMTPVDLSLDGASEALAWIRLKQSQPYAPGGIAADQAKPPAFQRPMGPPPPKLIQLSAKLTQLGVCAGMGGSARGALHPMGWLLDAGHRLWSVYCEPPGGRGRNAASVLVVVDAAGGLAFAQLDEAPDDGWSDVAQVLAAGSDDTLSVPTTSEAGFDPRSGLVTTTDASPGLNDYAEHTRRYGWTGKAFVLVDSTNPAIQAADGDGNAMPYVRFWPPEYW</sequence>
<reference evidence="2 3" key="1">
    <citation type="submission" date="2017-12" db="EMBL/GenBank/DDBJ databases">
        <title>The genome sequence of Caulobacter flavus CGMCC1 15093.</title>
        <authorList>
            <person name="Gao J."/>
            <person name="Mao X."/>
            <person name="Sun J."/>
        </authorList>
    </citation>
    <scope>NUCLEOTIDE SEQUENCE [LARGE SCALE GENOMIC DNA]</scope>
    <source>
        <strain evidence="2 3">CGMCC1 15093</strain>
    </source>
</reference>
<evidence type="ECO:0000313" key="4">
    <source>
        <dbReference type="Proteomes" id="UP000281192"/>
    </source>
</evidence>
<keyword evidence="4" id="KW-1185">Reference proteome</keyword>
<dbReference type="EMBL" id="CP026100">
    <property type="protein sequence ID" value="AYV48908.1"/>
    <property type="molecule type" value="Genomic_DNA"/>
</dbReference>
<dbReference type="Proteomes" id="UP000281192">
    <property type="component" value="Chromosome"/>
</dbReference>
<organism evidence="2 3">
    <name type="scientific">Caulobacter flavus</name>
    <dbReference type="NCBI Taxonomy" id="1679497"/>
    <lineage>
        <taxon>Bacteria</taxon>
        <taxon>Pseudomonadati</taxon>
        <taxon>Pseudomonadota</taxon>
        <taxon>Alphaproteobacteria</taxon>
        <taxon>Caulobacterales</taxon>
        <taxon>Caulobacteraceae</taxon>
        <taxon>Caulobacter</taxon>
    </lineage>
</organism>
<dbReference type="Proteomes" id="UP000234483">
    <property type="component" value="Unassembled WGS sequence"/>
</dbReference>
<dbReference type="OrthoDB" id="330924at2"/>
<dbReference type="KEGG" id="cfh:C1707_23110"/>
<accession>A0A2N5CV95</accession>
<evidence type="ECO:0000313" key="2">
    <source>
        <dbReference type="EMBL" id="PLR17738.1"/>
    </source>
</evidence>